<keyword evidence="4" id="KW-1185">Reference proteome</keyword>
<feature type="domain" description="DUF8159" evidence="2">
    <location>
        <begin position="55"/>
        <end position="148"/>
    </location>
</feature>
<name>L9WVJ6_9EURY</name>
<evidence type="ECO:0000313" key="4">
    <source>
        <dbReference type="Proteomes" id="UP000011602"/>
    </source>
</evidence>
<reference evidence="3 4" key="1">
    <citation type="journal article" date="2014" name="PLoS Genet.">
        <title>Phylogenetically driven sequencing of extremely halophilic archaea reveals strategies for static and dynamic osmo-response.</title>
        <authorList>
            <person name="Becker E.A."/>
            <person name="Seitzer P.M."/>
            <person name="Tritt A."/>
            <person name="Larsen D."/>
            <person name="Krusor M."/>
            <person name="Yao A.I."/>
            <person name="Wu D."/>
            <person name="Madern D."/>
            <person name="Eisen J.A."/>
            <person name="Darling A.E."/>
            <person name="Facciotti M.T."/>
        </authorList>
    </citation>
    <scope>NUCLEOTIDE SEQUENCE [LARGE SCALE GENOMIC DNA]</scope>
    <source>
        <strain evidence="3 4">JCM 12255</strain>
    </source>
</reference>
<proteinExistence type="predicted"/>
<dbReference type="InterPro" id="IPR006311">
    <property type="entry name" value="TAT_signal"/>
</dbReference>
<evidence type="ECO:0000259" key="2">
    <source>
        <dbReference type="Pfam" id="PF26490"/>
    </source>
</evidence>
<dbReference type="RefSeq" id="WP_007260137.1">
    <property type="nucleotide sequence ID" value="NZ_AOHZ01000068.1"/>
</dbReference>
<accession>L9WVJ6</accession>
<feature type="compositionally biased region" description="Acidic residues" evidence="1">
    <location>
        <begin position="151"/>
        <end position="183"/>
    </location>
</feature>
<evidence type="ECO:0000256" key="1">
    <source>
        <dbReference type="SAM" id="MobiDB-lite"/>
    </source>
</evidence>
<feature type="region of interest" description="Disordered" evidence="1">
    <location>
        <begin position="150"/>
        <end position="183"/>
    </location>
</feature>
<protein>
    <recommendedName>
        <fullName evidence="2">DUF8159 domain-containing protein</fullName>
    </recommendedName>
</protein>
<dbReference type="Proteomes" id="UP000011602">
    <property type="component" value="Unassembled WGS sequence"/>
</dbReference>
<gene>
    <name evidence="3" type="ORF">C493_14338</name>
</gene>
<sequence>MSRNSPERPSRRHFLGAAAGTVAAVATAGCLGSLVGTSSATEIEPEAPSEPREGSPEEFYYFLEENGIEVTELLYDDDELYLTYRSEAETVEESDDEIMTAYQVYRQALIHRGSDVEFLYTEIENPFDGQAHGWGINSEWIHDYDAAYTDGEVDDDGDEDVEVDAGNETPDDENVTEADDDDDMGAIIIWTNIMNSKVYGDGDDGDEEFDNDDLEDEPLELENETDDT</sequence>
<feature type="region of interest" description="Disordered" evidence="1">
    <location>
        <begin position="197"/>
        <end position="228"/>
    </location>
</feature>
<organism evidence="3 4">
    <name type="scientific">Natronolimnohabitans innermongolicus JCM 12255</name>
    <dbReference type="NCBI Taxonomy" id="1227499"/>
    <lineage>
        <taxon>Archaea</taxon>
        <taxon>Methanobacteriati</taxon>
        <taxon>Methanobacteriota</taxon>
        <taxon>Stenosarchaea group</taxon>
        <taxon>Halobacteria</taxon>
        <taxon>Halobacteriales</taxon>
        <taxon>Natrialbaceae</taxon>
        <taxon>Natronolimnohabitans</taxon>
    </lineage>
</organism>
<dbReference type="PROSITE" id="PS51257">
    <property type="entry name" value="PROKAR_LIPOPROTEIN"/>
    <property type="match status" value="1"/>
</dbReference>
<evidence type="ECO:0000313" key="3">
    <source>
        <dbReference type="EMBL" id="ELY53216.1"/>
    </source>
</evidence>
<dbReference type="InterPro" id="IPR058473">
    <property type="entry name" value="DUF8159"/>
</dbReference>
<feature type="compositionally biased region" description="Acidic residues" evidence="1">
    <location>
        <begin position="201"/>
        <end position="228"/>
    </location>
</feature>
<dbReference type="Pfam" id="PF26490">
    <property type="entry name" value="DUF8159"/>
    <property type="match status" value="1"/>
</dbReference>
<dbReference type="PROSITE" id="PS51318">
    <property type="entry name" value="TAT"/>
    <property type="match status" value="1"/>
</dbReference>
<dbReference type="eggNOG" id="arCOG10780">
    <property type="taxonomic scope" value="Archaea"/>
</dbReference>
<dbReference type="EMBL" id="AOHZ01000068">
    <property type="protein sequence ID" value="ELY53216.1"/>
    <property type="molecule type" value="Genomic_DNA"/>
</dbReference>
<dbReference type="InterPro" id="IPR019546">
    <property type="entry name" value="TAT_signal_bac_arc"/>
</dbReference>
<dbReference type="AlphaFoldDB" id="L9WVJ6"/>
<dbReference type="OrthoDB" id="206104at2157"/>
<dbReference type="NCBIfam" id="TIGR01409">
    <property type="entry name" value="TAT_signal_seq"/>
    <property type="match status" value="1"/>
</dbReference>
<comment type="caution">
    <text evidence="3">The sequence shown here is derived from an EMBL/GenBank/DDBJ whole genome shotgun (WGS) entry which is preliminary data.</text>
</comment>